<dbReference type="AlphaFoldDB" id="X0SPW0"/>
<evidence type="ECO:0000256" key="2">
    <source>
        <dbReference type="ARBA" id="ARBA00012726"/>
    </source>
</evidence>
<evidence type="ECO:0000313" key="9">
    <source>
        <dbReference type="EMBL" id="GAF83099.1"/>
    </source>
</evidence>
<evidence type="ECO:0000256" key="1">
    <source>
        <dbReference type="ARBA" id="ARBA00001936"/>
    </source>
</evidence>
<dbReference type="SUPFAM" id="SSF103365">
    <property type="entry name" value="Hypothetical protein PH1602"/>
    <property type="match status" value="1"/>
</dbReference>
<evidence type="ECO:0000256" key="7">
    <source>
        <dbReference type="ARBA" id="ARBA00023211"/>
    </source>
</evidence>
<comment type="cofactor">
    <cofactor evidence="1">
        <name>Mn(2+)</name>
        <dbReference type="ChEBI" id="CHEBI:29035"/>
    </cofactor>
</comment>
<dbReference type="GO" id="GO:0170057">
    <property type="term" value="F:RNA ligase (GTP) activity"/>
    <property type="evidence" value="ECO:0007669"/>
    <property type="project" value="UniProtKB-EC"/>
</dbReference>
<dbReference type="GO" id="GO:0046872">
    <property type="term" value="F:metal ion binding"/>
    <property type="evidence" value="ECO:0007669"/>
    <property type="project" value="UniProtKB-KW"/>
</dbReference>
<comment type="catalytic activity">
    <reaction evidence="8">
        <text>a 3'-end 3'-phospho-ribonucleotide-RNA + a 5'-end dephospho-ribonucleoside-RNA + GTP = a ribonucleotidyl-ribonucleotide-RNA + GMP + diphosphate</text>
        <dbReference type="Rhea" id="RHEA:68076"/>
        <dbReference type="Rhea" id="RHEA-COMP:10463"/>
        <dbReference type="Rhea" id="RHEA-COMP:13936"/>
        <dbReference type="Rhea" id="RHEA-COMP:17355"/>
        <dbReference type="ChEBI" id="CHEBI:33019"/>
        <dbReference type="ChEBI" id="CHEBI:37565"/>
        <dbReference type="ChEBI" id="CHEBI:58115"/>
        <dbReference type="ChEBI" id="CHEBI:83062"/>
        <dbReference type="ChEBI" id="CHEBI:138284"/>
        <dbReference type="ChEBI" id="CHEBI:173118"/>
        <dbReference type="EC" id="6.5.1.8"/>
    </reaction>
</comment>
<feature type="non-terminal residue" evidence="9">
    <location>
        <position position="1"/>
    </location>
</feature>
<reference evidence="9" key="1">
    <citation type="journal article" date="2014" name="Front. Microbiol.">
        <title>High frequency of phylogenetically diverse reductive dehalogenase-homologous genes in deep subseafloor sedimentary metagenomes.</title>
        <authorList>
            <person name="Kawai M."/>
            <person name="Futagami T."/>
            <person name="Toyoda A."/>
            <person name="Takaki Y."/>
            <person name="Nishi S."/>
            <person name="Hori S."/>
            <person name="Arai W."/>
            <person name="Tsubouchi T."/>
            <person name="Morono Y."/>
            <person name="Uchiyama I."/>
            <person name="Ito T."/>
            <person name="Fujiyama A."/>
            <person name="Inagaki F."/>
            <person name="Takami H."/>
        </authorList>
    </citation>
    <scope>NUCLEOTIDE SEQUENCE</scope>
    <source>
        <strain evidence="9">Expedition CK06-06</strain>
    </source>
</reference>
<keyword evidence="5" id="KW-0547">Nucleotide-binding</keyword>
<evidence type="ECO:0000256" key="3">
    <source>
        <dbReference type="ARBA" id="ARBA00022598"/>
    </source>
</evidence>
<dbReference type="PANTHER" id="PTHR11118">
    <property type="entry name" value="RNA-SPLICING LIGASE RTCB HOMOLOG"/>
    <property type="match status" value="1"/>
</dbReference>
<dbReference type="InterPro" id="IPR001233">
    <property type="entry name" value="RtcB"/>
</dbReference>
<keyword evidence="7" id="KW-0464">Manganese</keyword>
<name>X0SPW0_9ZZZZ</name>
<sequence>GVDWAVRKHYGTERDREHTEDRGCMAEARASAISPRALERGRRQVGTLGSGNHFLEVDEIVEVYDQEVADAFGLVPGRFCVWIHCGSRGLGHQVCTDAVRLMQQTVSKYGIQLPDRELVCAPYNSPEGRKYFEAMCCAANYAWVNRQVITHLVRQSFEQVLAGRVGDLELRMLYDVCHNIAKIERHQIEGKMVDVCVHRKGATRAFGPGEQEVPPDYRRFGQPVLIPGDMSSGSYVLVGTAKAMQETFGSTCHGAGRLMSRRRARRSVRGEKLRDDLERSGITVRAKSMSGLAEEAPQAYKDLDRVVDVVHRTGIARKVARTRPMGVMKG</sequence>
<proteinExistence type="predicted"/>
<keyword evidence="4" id="KW-0479">Metal-binding</keyword>
<keyword evidence="3" id="KW-0436">Ligase</keyword>
<accession>X0SPW0</accession>
<dbReference type="GO" id="GO:0003972">
    <property type="term" value="F:RNA ligase (ATP) activity"/>
    <property type="evidence" value="ECO:0007669"/>
    <property type="project" value="TreeGrafter"/>
</dbReference>
<dbReference type="Pfam" id="PF01139">
    <property type="entry name" value="RtcB"/>
    <property type="match status" value="1"/>
</dbReference>
<evidence type="ECO:0000256" key="8">
    <source>
        <dbReference type="ARBA" id="ARBA00047746"/>
    </source>
</evidence>
<comment type="caution">
    <text evidence="9">The sequence shown here is derived from an EMBL/GenBank/DDBJ whole genome shotgun (WGS) entry which is preliminary data.</text>
</comment>
<keyword evidence="6" id="KW-0342">GTP-binding</keyword>
<protein>
    <recommendedName>
        <fullName evidence="2">3'-phosphate/5'-hydroxy nucleic acid ligase</fullName>
        <ecNumber evidence="2">6.5.1.8</ecNumber>
    </recommendedName>
</protein>
<dbReference type="EC" id="6.5.1.8" evidence="2"/>
<dbReference type="GO" id="GO:0005525">
    <property type="term" value="F:GTP binding"/>
    <property type="evidence" value="ECO:0007669"/>
    <property type="project" value="UniProtKB-KW"/>
</dbReference>
<gene>
    <name evidence="9" type="ORF">S01H1_04199</name>
</gene>
<dbReference type="PANTHER" id="PTHR11118:SF1">
    <property type="entry name" value="RNA-SPLICING LIGASE RTCB HOMOLOG"/>
    <property type="match status" value="1"/>
</dbReference>
<evidence type="ECO:0000256" key="4">
    <source>
        <dbReference type="ARBA" id="ARBA00022723"/>
    </source>
</evidence>
<dbReference type="EMBL" id="BARS01002227">
    <property type="protein sequence ID" value="GAF83099.1"/>
    <property type="molecule type" value="Genomic_DNA"/>
</dbReference>
<evidence type="ECO:0000256" key="5">
    <source>
        <dbReference type="ARBA" id="ARBA00022741"/>
    </source>
</evidence>
<dbReference type="GO" id="GO:0006396">
    <property type="term" value="P:RNA processing"/>
    <property type="evidence" value="ECO:0007669"/>
    <property type="project" value="InterPro"/>
</dbReference>
<organism evidence="9">
    <name type="scientific">marine sediment metagenome</name>
    <dbReference type="NCBI Taxonomy" id="412755"/>
    <lineage>
        <taxon>unclassified sequences</taxon>
        <taxon>metagenomes</taxon>
        <taxon>ecological metagenomes</taxon>
    </lineage>
</organism>
<evidence type="ECO:0000256" key="6">
    <source>
        <dbReference type="ARBA" id="ARBA00023134"/>
    </source>
</evidence>
<dbReference type="Gene3D" id="3.90.1860.10">
    <property type="entry name" value="tRNA-splicing ligase RtcB"/>
    <property type="match status" value="1"/>
</dbReference>
<dbReference type="InterPro" id="IPR036025">
    <property type="entry name" value="RtcB-like_sf"/>
</dbReference>